<dbReference type="Proteomes" id="UP000011873">
    <property type="component" value="Unassembled WGS sequence"/>
</dbReference>
<reference evidence="1 2" key="1">
    <citation type="submission" date="2013-01" db="EMBL/GenBank/DDBJ databases">
        <authorList>
            <person name="Harkins D.M."/>
            <person name="Durkin A.S."/>
            <person name="Brinkac L.M."/>
            <person name="Haft D.H."/>
            <person name="Selengut J.D."/>
            <person name="Sanka R."/>
            <person name="DePew J."/>
            <person name="Purushe J."/>
            <person name="Galloway R.L."/>
            <person name="Vinetz J.M."/>
            <person name="Sutton G.G."/>
            <person name="Nierman W.C."/>
            <person name="Fouts D.E."/>
        </authorList>
    </citation>
    <scope>NUCLEOTIDE SEQUENCE [LARGE SCALE GENOMIC DNA]</scope>
    <source>
        <strain evidence="1 2">Sponselee CDC</strain>
    </source>
</reference>
<protein>
    <submittedName>
        <fullName evidence="1">Uncharacterized protein</fullName>
    </submittedName>
</protein>
<comment type="caution">
    <text evidence="1">The sequence shown here is derived from an EMBL/GenBank/DDBJ whole genome shotgun (WGS) entry which is preliminary data.</text>
</comment>
<sequence length="62" mass="7651">MSLDGILNYCTRERREGLSSRAFFGVTRKFRFISRRDDRITNSPERIFKNHYEFIEELWIEF</sequence>
<dbReference type="EMBL" id="ANMU01000119">
    <property type="protein sequence ID" value="EMJ79900.1"/>
    <property type="molecule type" value="Genomic_DNA"/>
</dbReference>
<accession>M6C196</accession>
<evidence type="ECO:0000313" key="2">
    <source>
        <dbReference type="Proteomes" id="UP000011873"/>
    </source>
</evidence>
<organism evidence="1 2">
    <name type="scientific">Leptospira borgpetersenii serovar Hardjo-bovis str. Sponselee</name>
    <dbReference type="NCBI Taxonomy" id="1303729"/>
    <lineage>
        <taxon>Bacteria</taxon>
        <taxon>Pseudomonadati</taxon>
        <taxon>Spirochaetota</taxon>
        <taxon>Spirochaetia</taxon>
        <taxon>Leptospirales</taxon>
        <taxon>Leptospiraceae</taxon>
        <taxon>Leptospira</taxon>
    </lineage>
</organism>
<dbReference type="AlphaFoldDB" id="M6C196"/>
<proteinExistence type="predicted"/>
<name>M6C196_LEPBO</name>
<evidence type="ECO:0000313" key="1">
    <source>
        <dbReference type="EMBL" id="EMJ79900.1"/>
    </source>
</evidence>
<gene>
    <name evidence="1" type="ORF">LEP1GSC016_1759</name>
</gene>